<evidence type="ECO:0000313" key="2">
    <source>
        <dbReference type="EMBL" id="MFC0423773.1"/>
    </source>
</evidence>
<dbReference type="RefSeq" id="WP_170178275.1">
    <property type="nucleotide sequence ID" value="NZ_BAABRM010000023.1"/>
</dbReference>
<proteinExistence type="predicted"/>
<dbReference type="GO" id="GO:0016757">
    <property type="term" value="F:glycosyltransferase activity"/>
    <property type="evidence" value="ECO:0007669"/>
    <property type="project" value="UniProtKB-KW"/>
</dbReference>
<keyword evidence="2" id="KW-0808">Transferase</keyword>
<name>A0ABV6K2T8_9LACO</name>
<keyword evidence="2" id="KW-0328">Glycosyltransferase</keyword>
<sequence length="374" mass="43435">MKLAIDTIVDYSNYGNRLQNYALQTVLENLGHEVVTLRNYTHVVPSEPRKKRLLRLLKEGHFLDKGRRKVIKRIKRLRQSKKYNQLRINNFIAFTNDYIHETSATVTQESTDFSFDNSIDGYVVGSDQVWNCNFSRFSGFDFISFSDKPRISYAASFGISEIPDKFVDVYREGLANFNAISVRELAGKQLVESLSNMSAEVVLDPTLLLEPEDWLELTNGRKRYTEKYVLVYFLGKQSREDKRYIEAYAKKHGLQIKTLATYDDLDLWVADPAEFINLFSQADAIFTDSFHACVFSIMFEKYFEAFSRRYDGPSMDSRLETLFADLGLSDRWHTNVITNNNNSVDYSVVKNKLLKRRAESLHFLEQALLKMKRA</sequence>
<dbReference type="EMBL" id="JBHLUK010000059">
    <property type="protein sequence ID" value="MFC0423773.1"/>
    <property type="molecule type" value="Genomic_DNA"/>
</dbReference>
<evidence type="ECO:0000313" key="3">
    <source>
        <dbReference type="Proteomes" id="UP001589855"/>
    </source>
</evidence>
<protein>
    <submittedName>
        <fullName evidence="2">Polysaccharide pyruvyl transferase family protein</fullName>
        <ecNumber evidence="2">2.4.-.-</ecNumber>
    </submittedName>
</protein>
<organism evidence="2 3">
    <name type="scientific">Lactiplantibacillus plajomi</name>
    <dbReference type="NCBI Taxonomy" id="1457217"/>
    <lineage>
        <taxon>Bacteria</taxon>
        <taxon>Bacillati</taxon>
        <taxon>Bacillota</taxon>
        <taxon>Bacilli</taxon>
        <taxon>Lactobacillales</taxon>
        <taxon>Lactobacillaceae</taxon>
        <taxon>Lactiplantibacillus</taxon>
    </lineage>
</organism>
<accession>A0ABV6K2T8</accession>
<reference evidence="2 3" key="1">
    <citation type="submission" date="2024-09" db="EMBL/GenBank/DDBJ databases">
        <authorList>
            <person name="Sun Q."/>
            <person name="Mori K."/>
        </authorList>
    </citation>
    <scope>NUCLEOTIDE SEQUENCE [LARGE SCALE GENOMIC DNA]</scope>
    <source>
        <strain evidence="2 3">TBRC 4575</strain>
    </source>
</reference>
<dbReference type="Proteomes" id="UP001589855">
    <property type="component" value="Unassembled WGS sequence"/>
</dbReference>
<keyword evidence="3" id="KW-1185">Reference proteome</keyword>
<evidence type="ECO:0000259" key="1">
    <source>
        <dbReference type="Pfam" id="PF04230"/>
    </source>
</evidence>
<comment type="caution">
    <text evidence="2">The sequence shown here is derived from an EMBL/GenBank/DDBJ whole genome shotgun (WGS) entry which is preliminary data.</text>
</comment>
<dbReference type="InterPro" id="IPR007345">
    <property type="entry name" value="Polysacch_pyruvyl_Trfase"/>
</dbReference>
<gene>
    <name evidence="2" type="ORF">ACFFGS_06515</name>
</gene>
<feature type="domain" description="Polysaccharide pyruvyl transferase" evidence="1">
    <location>
        <begin position="13"/>
        <end position="303"/>
    </location>
</feature>
<dbReference type="EC" id="2.4.-.-" evidence="2"/>
<dbReference type="Pfam" id="PF04230">
    <property type="entry name" value="PS_pyruv_trans"/>
    <property type="match status" value="1"/>
</dbReference>